<dbReference type="EMBL" id="JAGFNP010000013">
    <property type="protein sequence ID" value="MBO3735228.1"/>
    <property type="molecule type" value="Genomic_DNA"/>
</dbReference>
<keyword evidence="1" id="KW-0812">Transmembrane</keyword>
<proteinExistence type="predicted"/>
<evidence type="ECO:0000256" key="1">
    <source>
        <dbReference type="SAM" id="Phobius"/>
    </source>
</evidence>
<feature type="transmembrane region" description="Helical" evidence="1">
    <location>
        <begin position="38"/>
        <end position="56"/>
    </location>
</feature>
<comment type="caution">
    <text evidence="3">The sequence shown here is derived from an EMBL/GenBank/DDBJ whole genome shotgun (WGS) entry which is preliminary data.</text>
</comment>
<organism evidence="3 4">
    <name type="scientific">Glycomyces niveus</name>
    <dbReference type="NCBI Taxonomy" id="2820287"/>
    <lineage>
        <taxon>Bacteria</taxon>
        <taxon>Bacillati</taxon>
        <taxon>Actinomycetota</taxon>
        <taxon>Actinomycetes</taxon>
        <taxon>Glycomycetales</taxon>
        <taxon>Glycomycetaceae</taxon>
        <taxon>Glycomyces</taxon>
    </lineage>
</organism>
<feature type="transmembrane region" description="Helical" evidence="1">
    <location>
        <begin position="173"/>
        <end position="194"/>
    </location>
</feature>
<evidence type="ECO:0000313" key="4">
    <source>
        <dbReference type="Proteomes" id="UP000681341"/>
    </source>
</evidence>
<feature type="chain" id="PRO_5046346466" evidence="2">
    <location>
        <begin position="23"/>
        <end position="268"/>
    </location>
</feature>
<evidence type="ECO:0000313" key="3">
    <source>
        <dbReference type="EMBL" id="MBO3735228.1"/>
    </source>
</evidence>
<gene>
    <name evidence="3" type="ORF">J5V16_20565</name>
</gene>
<keyword evidence="1" id="KW-1133">Transmembrane helix</keyword>
<evidence type="ECO:0000256" key="2">
    <source>
        <dbReference type="SAM" id="SignalP"/>
    </source>
</evidence>
<dbReference type="RefSeq" id="WP_208498851.1">
    <property type="nucleotide sequence ID" value="NZ_JAGFNP010000013.1"/>
</dbReference>
<accession>A0ABS3UBT6</accession>
<sequence length="268" mass="27682">MLLWLFAAAAASVTVVSTVATAFEVSVRYAGAWSPLEFVEPALIAAVAAACAMLAVKVRSGRDWARRTVVIVSALVLAAAVMTGAALNAGTGAVAALLFALLLVLLLLRPARDWCDCDAPRHSPKAAGAAQPPNQVLVSLLVLWTATGTALHLGASGLLDRAGEDVRLAADSAAWTAGAVMLLALVHAALNIGFSFHRGWARWTTLALTAAYTAWLIAAAVRDLLGSPGPWAALALLGLITLALTWSLAGADSRQWCRRAATGSPSET</sequence>
<keyword evidence="2" id="KW-0732">Signal</keyword>
<feature type="signal peptide" evidence="2">
    <location>
        <begin position="1"/>
        <end position="22"/>
    </location>
</feature>
<keyword evidence="1" id="KW-0472">Membrane</keyword>
<keyword evidence="4" id="KW-1185">Reference proteome</keyword>
<name>A0ABS3UBT6_9ACTN</name>
<feature type="transmembrane region" description="Helical" evidence="1">
    <location>
        <begin position="93"/>
        <end position="111"/>
    </location>
</feature>
<feature type="transmembrane region" description="Helical" evidence="1">
    <location>
        <begin position="231"/>
        <end position="249"/>
    </location>
</feature>
<dbReference type="Proteomes" id="UP000681341">
    <property type="component" value="Unassembled WGS sequence"/>
</dbReference>
<feature type="transmembrane region" description="Helical" evidence="1">
    <location>
        <begin position="68"/>
        <end position="87"/>
    </location>
</feature>
<feature type="transmembrane region" description="Helical" evidence="1">
    <location>
        <begin position="206"/>
        <end position="225"/>
    </location>
</feature>
<protein>
    <submittedName>
        <fullName evidence="3">Uncharacterized protein</fullName>
    </submittedName>
</protein>
<feature type="transmembrane region" description="Helical" evidence="1">
    <location>
        <begin position="132"/>
        <end position="153"/>
    </location>
</feature>
<reference evidence="3 4" key="1">
    <citation type="submission" date="2021-03" db="EMBL/GenBank/DDBJ databases">
        <title>Glycomyces sp. nov., a novel actinomycete isolated from soil.</title>
        <authorList>
            <person name="Yang X."/>
            <person name="Xu X."/>
        </authorList>
    </citation>
    <scope>NUCLEOTIDE SEQUENCE [LARGE SCALE GENOMIC DNA]</scope>
    <source>
        <strain evidence="3 4">NEAU-S30</strain>
    </source>
</reference>